<evidence type="ECO:0000313" key="2">
    <source>
        <dbReference type="Proteomes" id="UP000823775"/>
    </source>
</evidence>
<sequence>MKHPHMALVGKERVKAYRPVFNLRREGRKLENHEIKEEDRGAYRIGPTPNRCDQEMPLETQEPIRQGVEGALYNASQHLQTQTLELLYPLLTEQCFMDGHVERP</sequence>
<dbReference type="EMBL" id="JACEIK010004515">
    <property type="protein sequence ID" value="MCD9645715.1"/>
    <property type="molecule type" value="Genomic_DNA"/>
</dbReference>
<gene>
    <name evidence="1" type="ORF">HAX54_034852</name>
</gene>
<organism evidence="1 2">
    <name type="scientific">Datura stramonium</name>
    <name type="common">Jimsonweed</name>
    <name type="synonym">Common thornapple</name>
    <dbReference type="NCBI Taxonomy" id="4076"/>
    <lineage>
        <taxon>Eukaryota</taxon>
        <taxon>Viridiplantae</taxon>
        <taxon>Streptophyta</taxon>
        <taxon>Embryophyta</taxon>
        <taxon>Tracheophyta</taxon>
        <taxon>Spermatophyta</taxon>
        <taxon>Magnoliopsida</taxon>
        <taxon>eudicotyledons</taxon>
        <taxon>Gunneridae</taxon>
        <taxon>Pentapetalae</taxon>
        <taxon>asterids</taxon>
        <taxon>lamiids</taxon>
        <taxon>Solanales</taxon>
        <taxon>Solanaceae</taxon>
        <taxon>Solanoideae</taxon>
        <taxon>Datureae</taxon>
        <taxon>Datura</taxon>
    </lineage>
</organism>
<comment type="caution">
    <text evidence="1">The sequence shown here is derived from an EMBL/GenBank/DDBJ whole genome shotgun (WGS) entry which is preliminary data.</text>
</comment>
<protein>
    <submittedName>
        <fullName evidence="1">Uncharacterized protein</fullName>
    </submittedName>
</protein>
<dbReference type="Proteomes" id="UP000823775">
    <property type="component" value="Unassembled WGS sequence"/>
</dbReference>
<keyword evidence="2" id="KW-1185">Reference proteome</keyword>
<reference evidence="1 2" key="1">
    <citation type="journal article" date="2021" name="BMC Genomics">
        <title>Datura genome reveals duplications of psychoactive alkaloid biosynthetic genes and high mutation rate following tissue culture.</title>
        <authorList>
            <person name="Rajewski A."/>
            <person name="Carter-House D."/>
            <person name="Stajich J."/>
            <person name="Litt A."/>
        </authorList>
    </citation>
    <scope>NUCLEOTIDE SEQUENCE [LARGE SCALE GENOMIC DNA]</scope>
    <source>
        <strain evidence="1">AR-01</strain>
    </source>
</reference>
<proteinExistence type="predicted"/>
<accession>A0ABS8VHS2</accession>
<name>A0ABS8VHS2_DATST</name>
<evidence type="ECO:0000313" key="1">
    <source>
        <dbReference type="EMBL" id="MCD9645715.1"/>
    </source>
</evidence>